<sequence length="89" mass="9819">MLSKTVWMGLIPLVAGVALWTPAAQAAWTCEDDLQACLYSASQDPDSRAREIYTEWCYEAYPVCENSGVCNDGYCQYSESSATCPEDCD</sequence>
<name>A0ABX7NZ59_9BACT</name>
<dbReference type="Proteomes" id="UP000662747">
    <property type="component" value="Chromosome"/>
</dbReference>
<keyword evidence="3" id="KW-1185">Reference proteome</keyword>
<dbReference type="EMBL" id="CP071090">
    <property type="protein sequence ID" value="QSQ22735.1"/>
    <property type="molecule type" value="Genomic_DNA"/>
</dbReference>
<organism evidence="2 3">
    <name type="scientific">Pyxidicoccus parkwayensis</name>
    <dbReference type="NCBI Taxonomy" id="2813578"/>
    <lineage>
        <taxon>Bacteria</taxon>
        <taxon>Pseudomonadati</taxon>
        <taxon>Myxococcota</taxon>
        <taxon>Myxococcia</taxon>
        <taxon>Myxococcales</taxon>
        <taxon>Cystobacterineae</taxon>
        <taxon>Myxococcaceae</taxon>
        <taxon>Pyxidicoccus</taxon>
    </lineage>
</organism>
<evidence type="ECO:0000313" key="2">
    <source>
        <dbReference type="EMBL" id="QSQ22735.1"/>
    </source>
</evidence>
<dbReference type="RefSeq" id="WP_206724311.1">
    <property type="nucleotide sequence ID" value="NZ_CP071090.1"/>
</dbReference>
<accession>A0ABX7NZ59</accession>
<gene>
    <name evidence="2" type="ORF">JY651_47860</name>
</gene>
<feature type="chain" id="PRO_5046877571" evidence="1">
    <location>
        <begin position="27"/>
        <end position="89"/>
    </location>
</feature>
<evidence type="ECO:0000313" key="3">
    <source>
        <dbReference type="Proteomes" id="UP000662747"/>
    </source>
</evidence>
<protein>
    <submittedName>
        <fullName evidence="2">Uncharacterized protein</fullName>
    </submittedName>
</protein>
<feature type="signal peptide" evidence="1">
    <location>
        <begin position="1"/>
        <end position="26"/>
    </location>
</feature>
<keyword evidence="1" id="KW-0732">Signal</keyword>
<reference evidence="2 3" key="1">
    <citation type="submission" date="2021-02" db="EMBL/GenBank/DDBJ databases">
        <title>De Novo genome assembly of isolated myxobacteria.</title>
        <authorList>
            <person name="Stevens D.C."/>
        </authorList>
    </citation>
    <scope>NUCLEOTIDE SEQUENCE [LARGE SCALE GENOMIC DNA]</scope>
    <source>
        <strain evidence="3">SCPEA02</strain>
    </source>
</reference>
<proteinExistence type="predicted"/>
<evidence type="ECO:0000256" key="1">
    <source>
        <dbReference type="SAM" id="SignalP"/>
    </source>
</evidence>